<accession>A0A383V962</accession>
<keyword evidence="2" id="KW-1185">Reference proteome</keyword>
<reference evidence="1 2" key="1">
    <citation type="submission" date="2016-10" db="EMBL/GenBank/DDBJ databases">
        <authorList>
            <person name="Cai Z."/>
        </authorList>
    </citation>
    <scope>NUCLEOTIDE SEQUENCE [LARGE SCALE GENOMIC DNA]</scope>
</reference>
<sequence length="109" mass="11306">MEQQEQQPQLALIDPLPSTLLALEMEVTELMHLQQQLSAELAAVPADSPLAAAAQSALEVNGTVLLRALALKAALEGAATSMEAPEMVAWPLLQADSTGAGLLALLPAI</sequence>
<protein>
    <submittedName>
        <fullName evidence="1">Uncharacterized protein</fullName>
    </submittedName>
</protein>
<gene>
    <name evidence="1" type="ORF">BQ4739_LOCUS2649</name>
</gene>
<evidence type="ECO:0000313" key="2">
    <source>
        <dbReference type="Proteomes" id="UP000256970"/>
    </source>
</evidence>
<name>A0A383V962_TETOB</name>
<proteinExistence type="predicted"/>
<dbReference type="Proteomes" id="UP000256970">
    <property type="component" value="Unassembled WGS sequence"/>
</dbReference>
<dbReference type="EMBL" id="FNXT01000203">
    <property type="protein sequence ID" value="SZX62117.1"/>
    <property type="molecule type" value="Genomic_DNA"/>
</dbReference>
<organism evidence="1 2">
    <name type="scientific">Tetradesmus obliquus</name>
    <name type="common">Green alga</name>
    <name type="synonym">Acutodesmus obliquus</name>
    <dbReference type="NCBI Taxonomy" id="3088"/>
    <lineage>
        <taxon>Eukaryota</taxon>
        <taxon>Viridiplantae</taxon>
        <taxon>Chlorophyta</taxon>
        <taxon>core chlorophytes</taxon>
        <taxon>Chlorophyceae</taxon>
        <taxon>CS clade</taxon>
        <taxon>Sphaeropleales</taxon>
        <taxon>Scenedesmaceae</taxon>
        <taxon>Tetradesmus</taxon>
    </lineage>
</organism>
<dbReference type="AlphaFoldDB" id="A0A383V962"/>
<evidence type="ECO:0000313" key="1">
    <source>
        <dbReference type="EMBL" id="SZX62117.1"/>
    </source>
</evidence>